<keyword evidence="1" id="KW-1133">Transmembrane helix</keyword>
<organism evidence="3 5">
    <name type="scientific">Dracunculus medinensis</name>
    <name type="common">Guinea worm</name>
    <dbReference type="NCBI Taxonomy" id="318479"/>
    <lineage>
        <taxon>Eukaryota</taxon>
        <taxon>Metazoa</taxon>
        <taxon>Ecdysozoa</taxon>
        <taxon>Nematoda</taxon>
        <taxon>Chromadorea</taxon>
        <taxon>Rhabditida</taxon>
        <taxon>Spirurina</taxon>
        <taxon>Dracunculoidea</taxon>
        <taxon>Dracunculidae</taxon>
        <taxon>Dracunculus</taxon>
    </lineage>
</organism>
<sequence length="251" mass="29755">MANNRKHIAKNLRSSFFFVHFRLSMRSVERMIMEAFILLIIIESILYIGLGLGKIPSENHEINEEIFNERQTKIVEQGAKLAEAVPHFSNIIFYKLTAITKAMDNFRIRRQLYCDSCFTEDREATALNALRKWLHETAEKIGATEEKINKKLVTVNELKRLASDQQIMMLQNYYFLLLWCSAIISLKSLEWLALFTFATSNFHYPSYIQQEFGSLIFYLRADYHPEIRIEIRKRNIIFLVYEREFSPCYMH</sequence>
<gene>
    <name evidence="2" type="ORF">DME_LOCUS3557</name>
</gene>
<keyword evidence="1" id="KW-0472">Membrane</keyword>
<evidence type="ECO:0000313" key="5">
    <source>
        <dbReference type="WBParaSite" id="DME_0001002201-mRNA-1"/>
    </source>
</evidence>
<evidence type="ECO:0000313" key="3">
    <source>
        <dbReference type="Proteomes" id="UP000038040"/>
    </source>
</evidence>
<dbReference type="Proteomes" id="UP000274756">
    <property type="component" value="Unassembled WGS sequence"/>
</dbReference>
<dbReference type="WBParaSite" id="DME_0001002201-mRNA-1">
    <property type="protein sequence ID" value="DME_0001002201-mRNA-1"/>
    <property type="gene ID" value="DME_0001002201"/>
</dbReference>
<reference evidence="5" key="1">
    <citation type="submission" date="2017-02" db="UniProtKB">
        <authorList>
            <consortium name="WormBaseParasite"/>
        </authorList>
    </citation>
    <scope>IDENTIFICATION</scope>
</reference>
<dbReference type="AlphaFoldDB" id="A0A0N4UPW3"/>
<keyword evidence="1" id="KW-0812">Transmembrane</keyword>
<protein>
    <submittedName>
        <fullName evidence="2 5">Uncharacterized protein</fullName>
    </submittedName>
</protein>
<dbReference type="EMBL" id="UYYG01000149">
    <property type="protein sequence ID" value="VDN53584.1"/>
    <property type="molecule type" value="Genomic_DNA"/>
</dbReference>
<feature type="transmembrane region" description="Helical" evidence="1">
    <location>
        <begin position="173"/>
        <end position="198"/>
    </location>
</feature>
<accession>A0A0N4UPW3</accession>
<feature type="transmembrane region" description="Helical" evidence="1">
    <location>
        <begin position="31"/>
        <end position="50"/>
    </location>
</feature>
<evidence type="ECO:0000313" key="4">
    <source>
        <dbReference type="Proteomes" id="UP000274756"/>
    </source>
</evidence>
<name>A0A0N4UPW3_DRAME</name>
<dbReference type="Proteomes" id="UP000038040">
    <property type="component" value="Unplaced"/>
</dbReference>
<evidence type="ECO:0000256" key="1">
    <source>
        <dbReference type="SAM" id="Phobius"/>
    </source>
</evidence>
<evidence type="ECO:0000313" key="2">
    <source>
        <dbReference type="EMBL" id="VDN53584.1"/>
    </source>
</evidence>
<proteinExistence type="predicted"/>
<reference evidence="2 4" key="2">
    <citation type="submission" date="2018-11" db="EMBL/GenBank/DDBJ databases">
        <authorList>
            <consortium name="Pathogen Informatics"/>
        </authorList>
    </citation>
    <scope>NUCLEOTIDE SEQUENCE [LARGE SCALE GENOMIC DNA]</scope>
</reference>
<keyword evidence="4" id="KW-1185">Reference proteome</keyword>